<protein>
    <submittedName>
        <fullName evidence="3">Tetratricopeptide (TPR) repeat protein</fullName>
    </submittedName>
</protein>
<accession>A0A846QTP8</accession>
<keyword evidence="2" id="KW-0732">Signal</keyword>
<feature type="repeat" description="TPR" evidence="1">
    <location>
        <begin position="137"/>
        <end position="170"/>
    </location>
</feature>
<evidence type="ECO:0000256" key="2">
    <source>
        <dbReference type="SAM" id="SignalP"/>
    </source>
</evidence>
<reference evidence="3 4" key="1">
    <citation type="submission" date="2020-03" db="EMBL/GenBank/DDBJ databases">
        <title>Genomic Encyclopedia of Type Strains, Phase IV (KMG-IV): sequencing the most valuable type-strain genomes for metagenomic binning, comparative biology and taxonomic classification.</title>
        <authorList>
            <person name="Goeker M."/>
        </authorList>
    </citation>
    <scope>NUCLEOTIDE SEQUENCE [LARGE SCALE GENOMIC DNA]</scope>
    <source>
        <strain evidence="3 4">DSM 24233</strain>
    </source>
</reference>
<dbReference type="Pfam" id="PF13424">
    <property type="entry name" value="TPR_12"/>
    <property type="match status" value="1"/>
</dbReference>
<sequence length="256" mass="28921">MRNSIAALVLLVSSLWACSPQIGDGPLARADGEYARGNYLQAEGLYQAYLQSTPQGDERWRVWNRLLDICLVVNDTPTKAVTILEAMILEFADRPERSAELTWKLAEVHTRMRNWGKAAETWLHLLTEESVPTDRLWEIHHNLGKIYQFQGHYDLARDAMSAAVDNAPDGPARATCLYELAQAFFLLNNNEQARDCLRKLLEAQGVDPELEARSIYMLAEIAVAQGDIPAARDLFRSILETYPNPRAVETQLKLLQ</sequence>
<dbReference type="PROSITE" id="PS50005">
    <property type="entry name" value="TPR"/>
    <property type="match status" value="1"/>
</dbReference>
<evidence type="ECO:0000313" key="3">
    <source>
        <dbReference type="EMBL" id="NJB68009.1"/>
    </source>
</evidence>
<dbReference type="Pfam" id="PF13174">
    <property type="entry name" value="TPR_6"/>
    <property type="match status" value="1"/>
</dbReference>
<keyword evidence="4" id="KW-1185">Reference proteome</keyword>
<name>A0A846QTP8_9BACT</name>
<dbReference type="SMART" id="SM00028">
    <property type="entry name" value="TPR"/>
    <property type="match status" value="3"/>
</dbReference>
<feature type="chain" id="PRO_5032924611" evidence="2">
    <location>
        <begin position="18"/>
        <end position="256"/>
    </location>
</feature>
<comment type="caution">
    <text evidence="3">The sequence shown here is derived from an EMBL/GenBank/DDBJ whole genome shotgun (WGS) entry which is preliminary data.</text>
</comment>
<evidence type="ECO:0000256" key="1">
    <source>
        <dbReference type="PROSITE-ProRule" id="PRU00339"/>
    </source>
</evidence>
<dbReference type="Proteomes" id="UP000580856">
    <property type="component" value="Unassembled WGS sequence"/>
</dbReference>
<dbReference type="Gene3D" id="1.25.40.10">
    <property type="entry name" value="Tetratricopeptide repeat domain"/>
    <property type="match status" value="1"/>
</dbReference>
<dbReference type="InterPro" id="IPR011990">
    <property type="entry name" value="TPR-like_helical_dom_sf"/>
</dbReference>
<dbReference type="SUPFAM" id="SSF48452">
    <property type="entry name" value="TPR-like"/>
    <property type="match status" value="1"/>
</dbReference>
<organism evidence="3 4">
    <name type="scientific">Desulfobaculum xiamenense</name>
    <dbReference type="NCBI Taxonomy" id="995050"/>
    <lineage>
        <taxon>Bacteria</taxon>
        <taxon>Pseudomonadati</taxon>
        <taxon>Thermodesulfobacteriota</taxon>
        <taxon>Desulfovibrionia</taxon>
        <taxon>Desulfovibrionales</taxon>
        <taxon>Desulfovibrionaceae</taxon>
        <taxon>Desulfobaculum</taxon>
    </lineage>
</organism>
<dbReference type="InterPro" id="IPR019734">
    <property type="entry name" value="TPR_rpt"/>
</dbReference>
<dbReference type="RefSeq" id="WP_167941111.1">
    <property type="nucleotide sequence ID" value="NZ_JAATJA010000002.1"/>
</dbReference>
<dbReference type="EMBL" id="JAATJA010000002">
    <property type="protein sequence ID" value="NJB68009.1"/>
    <property type="molecule type" value="Genomic_DNA"/>
</dbReference>
<proteinExistence type="predicted"/>
<keyword evidence="1" id="KW-0802">TPR repeat</keyword>
<feature type="signal peptide" evidence="2">
    <location>
        <begin position="1"/>
        <end position="17"/>
    </location>
</feature>
<evidence type="ECO:0000313" key="4">
    <source>
        <dbReference type="Proteomes" id="UP000580856"/>
    </source>
</evidence>
<dbReference type="AlphaFoldDB" id="A0A846QTP8"/>
<gene>
    <name evidence="3" type="ORF">GGQ74_001682</name>
</gene>